<dbReference type="InterPro" id="IPR019546">
    <property type="entry name" value="TAT_signal_bac_arc"/>
</dbReference>
<dbReference type="InterPro" id="IPR006311">
    <property type="entry name" value="TAT_signal"/>
</dbReference>
<reference evidence="4 5" key="1">
    <citation type="journal article" date="2013" name="Genome Announc.">
        <title>Draft Genome Sequence of Methylophaga lonarensis MPLT, a Haloalkaliphilic (Non-Methane-Utilizing) Methylotroph.</title>
        <authorList>
            <person name="Shetty S.A."/>
            <person name="Marathe N.P."/>
            <person name="Munot H."/>
            <person name="Antony C.P."/>
            <person name="Dhotre D.P."/>
            <person name="Murrell J.C."/>
            <person name="Shouche Y.S."/>
        </authorList>
    </citation>
    <scope>NUCLEOTIDE SEQUENCE [LARGE SCALE GENOMIC DNA]</scope>
    <source>
        <strain evidence="4 5">MPL</strain>
    </source>
</reference>
<feature type="signal peptide" evidence="3">
    <location>
        <begin position="1"/>
        <end position="34"/>
    </location>
</feature>
<accession>M7P315</accession>
<dbReference type="InterPro" id="IPR014177">
    <property type="entry name" value="Formate_DH_TAT-contain"/>
</dbReference>
<keyword evidence="5" id="KW-1185">Reference proteome</keyword>
<comment type="caution">
    <text evidence="4">The sequence shown here is derived from an EMBL/GenBank/DDBJ whole genome shotgun (WGS) entry which is preliminary data.</text>
</comment>
<evidence type="ECO:0000313" key="5">
    <source>
        <dbReference type="Proteomes" id="UP000012019"/>
    </source>
</evidence>
<dbReference type="STRING" id="1286106.MPL1_02538"/>
<dbReference type="NCBIfam" id="TIGR02811">
    <property type="entry name" value="formate_TAT"/>
    <property type="match status" value="1"/>
</dbReference>
<dbReference type="PROSITE" id="PS51318">
    <property type="entry name" value="TAT"/>
    <property type="match status" value="1"/>
</dbReference>
<dbReference type="NCBIfam" id="TIGR01409">
    <property type="entry name" value="TAT_signal_seq"/>
    <property type="match status" value="1"/>
</dbReference>
<evidence type="ECO:0000256" key="1">
    <source>
        <dbReference type="ARBA" id="ARBA00022729"/>
    </source>
</evidence>
<evidence type="ECO:0000313" key="4">
    <source>
        <dbReference type="EMBL" id="EMR13901.1"/>
    </source>
</evidence>
<dbReference type="PATRIC" id="fig|1286106.3.peg.506"/>
<dbReference type="EMBL" id="APHR01000011">
    <property type="protein sequence ID" value="EMR13901.1"/>
    <property type="molecule type" value="Genomic_DNA"/>
</dbReference>
<proteinExistence type="predicted"/>
<protein>
    <recommendedName>
        <fullName evidence="6">Formate dehydrogenase subunit or accessory protein</fullName>
    </recommendedName>
</protein>
<dbReference type="AlphaFoldDB" id="M7P315"/>
<organism evidence="4 5">
    <name type="scientific">Methylophaga lonarensis MPL</name>
    <dbReference type="NCBI Taxonomy" id="1286106"/>
    <lineage>
        <taxon>Bacteria</taxon>
        <taxon>Pseudomonadati</taxon>
        <taxon>Pseudomonadota</taxon>
        <taxon>Gammaproteobacteria</taxon>
        <taxon>Thiotrichales</taxon>
        <taxon>Piscirickettsiaceae</taxon>
        <taxon>Methylophaga</taxon>
    </lineage>
</organism>
<sequence>MTTESSNSRRQFLQKITLAAGAATLAATSGVSHATPATTPTAVDVPEKSKGYQRTEHVDTYYHLADF</sequence>
<dbReference type="PIRSF" id="PIRSF036704">
    <property type="entry name" value="UCP036704"/>
    <property type="match status" value="1"/>
</dbReference>
<feature type="region of interest" description="Disordered" evidence="2">
    <location>
        <begin position="29"/>
        <end position="51"/>
    </location>
</feature>
<feature type="compositionally biased region" description="Low complexity" evidence="2">
    <location>
        <begin position="29"/>
        <end position="42"/>
    </location>
</feature>
<dbReference type="RefSeq" id="WP_009725548.1">
    <property type="nucleotide sequence ID" value="NZ_APHR01000011.1"/>
</dbReference>
<gene>
    <name evidence="4" type="ORF">MPL1_02538</name>
</gene>
<dbReference type="Proteomes" id="UP000012019">
    <property type="component" value="Unassembled WGS sequence"/>
</dbReference>
<name>M7P315_9GAMM</name>
<evidence type="ECO:0008006" key="6">
    <source>
        <dbReference type="Google" id="ProtNLM"/>
    </source>
</evidence>
<evidence type="ECO:0000256" key="2">
    <source>
        <dbReference type="SAM" id="MobiDB-lite"/>
    </source>
</evidence>
<feature type="chain" id="PRO_5004082729" description="Formate dehydrogenase subunit or accessory protein" evidence="3">
    <location>
        <begin position="35"/>
        <end position="67"/>
    </location>
</feature>
<evidence type="ECO:0000256" key="3">
    <source>
        <dbReference type="SAM" id="SignalP"/>
    </source>
</evidence>
<keyword evidence="1 3" id="KW-0732">Signal</keyword>